<proteinExistence type="inferred from homology"/>
<dbReference type="PANTHER" id="PTHR44899:SF1">
    <property type="entry name" value="SERINE_THREONINE-PROTEIN KINASE NEK5"/>
    <property type="match status" value="1"/>
</dbReference>
<feature type="compositionally biased region" description="Polar residues" evidence="15">
    <location>
        <begin position="790"/>
        <end position="800"/>
    </location>
</feature>
<comment type="cofactor">
    <cofactor evidence="1">
        <name>Mg(2+)</name>
        <dbReference type="ChEBI" id="CHEBI:18420"/>
    </cofactor>
</comment>
<feature type="compositionally biased region" description="Polar residues" evidence="15">
    <location>
        <begin position="10"/>
        <end position="26"/>
    </location>
</feature>
<comment type="catalytic activity">
    <reaction evidence="11">
        <text>L-threonyl-[protein] + ATP = O-phospho-L-threonyl-[protein] + ADP + H(+)</text>
        <dbReference type="Rhea" id="RHEA:46608"/>
        <dbReference type="Rhea" id="RHEA-COMP:11060"/>
        <dbReference type="Rhea" id="RHEA-COMP:11605"/>
        <dbReference type="ChEBI" id="CHEBI:15378"/>
        <dbReference type="ChEBI" id="CHEBI:30013"/>
        <dbReference type="ChEBI" id="CHEBI:30616"/>
        <dbReference type="ChEBI" id="CHEBI:61977"/>
        <dbReference type="ChEBI" id="CHEBI:456216"/>
        <dbReference type="EC" id="2.7.11.1"/>
    </reaction>
</comment>
<feature type="region of interest" description="Disordered" evidence="15">
    <location>
        <begin position="576"/>
        <end position="611"/>
    </location>
</feature>
<keyword evidence="10" id="KW-0460">Magnesium</keyword>
<dbReference type="PROSITE" id="PS00108">
    <property type="entry name" value="PROTEIN_KINASE_ST"/>
    <property type="match status" value="1"/>
</dbReference>
<feature type="compositionally biased region" description="Basic and acidic residues" evidence="15">
    <location>
        <begin position="626"/>
        <end position="641"/>
    </location>
</feature>
<dbReference type="InterPro" id="IPR051131">
    <property type="entry name" value="NEK_Ser/Thr_kinase_NIMA"/>
</dbReference>
<evidence type="ECO:0000313" key="17">
    <source>
        <dbReference type="EMBL" id="CAB1418498.1"/>
    </source>
</evidence>
<dbReference type="SUPFAM" id="SSF56112">
    <property type="entry name" value="Protein kinase-like (PK-like)"/>
    <property type="match status" value="1"/>
</dbReference>
<name>A0A9N7TVL4_PLEPL</name>
<evidence type="ECO:0000256" key="10">
    <source>
        <dbReference type="ARBA" id="ARBA00022842"/>
    </source>
</evidence>
<dbReference type="Proteomes" id="UP001153269">
    <property type="component" value="Unassembled WGS sequence"/>
</dbReference>
<keyword evidence="6" id="KW-0479">Metal-binding</keyword>
<comment type="caution">
    <text evidence="17">The sequence shown here is derived from an EMBL/GenBank/DDBJ whole genome shotgun (WGS) entry which is preliminary data.</text>
</comment>
<dbReference type="FunFam" id="3.30.200.20:FF:000097">
    <property type="entry name" value="Probable serine/threonine-protein kinase nek1"/>
    <property type="match status" value="1"/>
</dbReference>
<dbReference type="EC" id="2.7.11.1" evidence="3"/>
<feature type="region of interest" description="Disordered" evidence="15">
    <location>
        <begin position="420"/>
        <end position="466"/>
    </location>
</feature>
<feature type="compositionally biased region" description="Basic and acidic residues" evidence="15">
    <location>
        <begin position="587"/>
        <end position="609"/>
    </location>
</feature>
<dbReference type="Gene3D" id="3.30.200.20">
    <property type="entry name" value="Phosphorylase Kinase, domain 1"/>
    <property type="match status" value="1"/>
</dbReference>
<reference evidence="17" key="1">
    <citation type="submission" date="2020-03" db="EMBL/GenBank/DDBJ databases">
        <authorList>
            <person name="Weist P."/>
        </authorList>
    </citation>
    <scope>NUCLEOTIDE SEQUENCE</scope>
</reference>
<evidence type="ECO:0000256" key="9">
    <source>
        <dbReference type="ARBA" id="ARBA00022840"/>
    </source>
</evidence>
<dbReference type="PROSITE" id="PS00107">
    <property type="entry name" value="PROTEIN_KINASE_ATP"/>
    <property type="match status" value="1"/>
</dbReference>
<feature type="region of interest" description="Disordered" evidence="15">
    <location>
        <begin position="626"/>
        <end position="646"/>
    </location>
</feature>
<feature type="compositionally biased region" description="Polar residues" evidence="15">
    <location>
        <begin position="61"/>
        <end position="82"/>
    </location>
</feature>
<evidence type="ECO:0000256" key="2">
    <source>
        <dbReference type="ARBA" id="ARBA00010886"/>
    </source>
</evidence>
<evidence type="ECO:0000256" key="5">
    <source>
        <dbReference type="ARBA" id="ARBA00022679"/>
    </source>
</evidence>
<feature type="compositionally biased region" description="Basic and acidic residues" evidence="15">
    <location>
        <begin position="521"/>
        <end position="540"/>
    </location>
</feature>
<comment type="catalytic activity">
    <reaction evidence="12">
        <text>L-seryl-[protein] + ATP = O-phospho-L-seryl-[protein] + ADP + H(+)</text>
        <dbReference type="Rhea" id="RHEA:17989"/>
        <dbReference type="Rhea" id="RHEA-COMP:9863"/>
        <dbReference type="Rhea" id="RHEA-COMP:11604"/>
        <dbReference type="ChEBI" id="CHEBI:15378"/>
        <dbReference type="ChEBI" id="CHEBI:29999"/>
        <dbReference type="ChEBI" id="CHEBI:30616"/>
        <dbReference type="ChEBI" id="CHEBI:83421"/>
        <dbReference type="ChEBI" id="CHEBI:456216"/>
        <dbReference type="EC" id="2.7.11.1"/>
    </reaction>
</comment>
<protein>
    <recommendedName>
        <fullName evidence="3">non-specific serine/threonine protein kinase</fullName>
        <ecNumber evidence="3">2.7.11.1</ecNumber>
    </recommendedName>
</protein>
<evidence type="ECO:0000256" key="12">
    <source>
        <dbReference type="ARBA" id="ARBA00048679"/>
    </source>
</evidence>
<evidence type="ECO:0000313" key="18">
    <source>
        <dbReference type="Proteomes" id="UP001153269"/>
    </source>
</evidence>
<feature type="compositionally biased region" description="Basic and acidic residues" evidence="15">
    <location>
        <begin position="436"/>
        <end position="451"/>
    </location>
</feature>
<keyword evidence="9 13" id="KW-0067">ATP-binding</keyword>
<dbReference type="PANTHER" id="PTHR44899">
    <property type="entry name" value="CAMK FAMILY PROTEIN KINASE"/>
    <property type="match status" value="1"/>
</dbReference>
<keyword evidence="8" id="KW-0418">Kinase</keyword>
<keyword evidence="5" id="KW-0808">Transferase</keyword>
<comment type="similarity">
    <text evidence="2">Belongs to the protein kinase superfamily. NEK Ser/Thr protein kinase family. NIMA subfamily.</text>
</comment>
<dbReference type="FunFam" id="1.10.510.10:FF:000172">
    <property type="entry name" value="serine/threonine-protein kinase Nek1 isoform X1"/>
    <property type="match status" value="1"/>
</dbReference>
<evidence type="ECO:0000256" key="3">
    <source>
        <dbReference type="ARBA" id="ARBA00012513"/>
    </source>
</evidence>
<feature type="region of interest" description="Disordered" evidence="15">
    <location>
        <begin position="521"/>
        <end position="542"/>
    </location>
</feature>
<dbReference type="GO" id="GO:0005524">
    <property type="term" value="F:ATP binding"/>
    <property type="evidence" value="ECO:0007669"/>
    <property type="project" value="UniProtKB-UniRule"/>
</dbReference>
<dbReference type="InterPro" id="IPR011009">
    <property type="entry name" value="Kinase-like_dom_sf"/>
</dbReference>
<gene>
    <name evidence="17" type="ORF">PLEPLA_LOCUS6324</name>
</gene>
<feature type="region of interest" description="Disordered" evidence="15">
    <location>
        <begin position="790"/>
        <end position="928"/>
    </location>
</feature>
<keyword evidence="7 13" id="KW-0547">Nucleotide-binding</keyword>
<evidence type="ECO:0000256" key="6">
    <source>
        <dbReference type="ARBA" id="ARBA00022723"/>
    </source>
</evidence>
<keyword evidence="4" id="KW-0723">Serine/threonine-protein kinase</keyword>
<evidence type="ECO:0000256" key="4">
    <source>
        <dbReference type="ARBA" id="ARBA00022527"/>
    </source>
</evidence>
<feature type="compositionally biased region" description="Acidic residues" evidence="15">
    <location>
        <begin position="886"/>
        <end position="896"/>
    </location>
</feature>
<dbReference type="AlphaFoldDB" id="A0A9N7TVL4"/>
<evidence type="ECO:0000256" key="15">
    <source>
        <dbReference type="SAM" id="MobiDB-lite"/>
    </source>
</evidence>
<organism evidence="17 18">
    <name type="scientific">Pleuronectes platessa</name>
    <name type="common">European plaice</name>
    <dbReference type="NCBI Taxonomy" id="8262"/>
    <lineage>
        <taxon>Eukaryota</taxon>
        <taxon>Metazoa</taxon>
        <taxon>Chordata</taxon>
        <taxon>Craniata</taxon>
        <taxon>Vertebrata</taxon>
        <taxon>Euteleostomi</taxon>
        <taxon>Actinopterygii</taxon>
        <taxon>Neopterygii</taxon>
        <taxon>Teleostei</taxon>
        <taxon>Neoteleostei</taxon>
        <taxon>Acanthomorphata</taxon>
        <taxon>Carangaria</taxon>
        <taxon>Pleuronectiformes</taxon>
        <taxon>Pleuronectoidei</taxon>
        <taxon>Pleuronectidae</taxon>
        <taxon>Pleuronectes</taxon>
    </lineage>
</organism>
<feature type="binding site" evidence="13">
    <location>
        <position position="174"/>
    </location>
    <ligand>
        <name>ATP</name>
        <dbReference type="ChEBI" id="CHEBI:30616"/>
    </ligand>
</feature>
<dbReference type="GO" id="GO:0004674">
    <property type="term" value="F:protein serine/threonine kinase activity"/>
    <property type="evidence" value="ECO:0007669"/>
    <property type="project" value="UniProtKB-KW"/>
</dbReference>
<dbReference type="InterPro" id="IPR000719">
    <property type="entry name" value="Prot_kinase_dom"/>
</dbReference>
<accession>A0A9N7TVL4</accession>
<dbReference type="PROSITE" id="PS50011">
    <property type="entry name" value="PROTEIN_KINASE_DOM"/>
    <property type="match status" value="1"/>
</dbReference>
<evidence type="ECO:0000256" key="8">
    <source>
        <dbReference type="ARBA" id="ARBA00022777"/>
    </source>
</evidence>
<dbReference type="Gene3D" id="1.10.510.10">
    <property type="entry name" value="Transferase(Phosphotransferase) domain 1"/>
    <property type="match status" value="1"/>
</dbReference>
<dbReference type="EMBL" id="CADEAL010000328">
    <property type="protein sequence ID" value="CAB1418498.1"/>
    <property type="molecule type" value="Genomic_DNA"/>
</dbReference>
<keyword evidence="14" id="KW-0175">Coiled coil</keyword>
<feature type="region of interest" description="Disordered" evidence="15">
    <location>
        <begin position="1"/>
        <end position="114"/>
    </location>
</feature>
<feature type="coiled-coil region" evidence="14">
    <location>
        <begin position="661"/>
        <end position="688"/>
    </location>
</feature>
<dbReference type="SMART" id="SM00220">
    <property type="entry name" value="S_TKc"/>
    <property type="match status" value="1"/>
</dbReference>
<dbReference type="InterPro" id="IPR008271">
    <property type="entry name" value="Ser/Thr_kinase_AS"/>
</dbReference>
<dbReference type="GO" id="GO:0046872">
    <property type="term" value="F:metal ion binding"/>
    <property type="evidence" value="ECO:0007669"/>
    <property type="project" value="UniProtKB-KW"/>
</dbReference>
<evidence type="ECO:0000256" key="11">
    <source>
        <dbReference type="ARBA" id="ARBA00047899"/>
    </source>
</evidence>
<evidence type="ECO:0000259" key="16">
    <source>
        <dbReference type="PROSITE" id="PS50011"/>
    </source>
</evidence>
<dbReference type="Pfam" id="PF00069">
    <property type="entry name" value="Pkinase"/>
    <property type="match status" value="1"/>
</dbReference>
<feature type="domain" description="Protein kinase" evidence="16">
    <location>
        <begin position="145"/>
        <end position="400"/>
    </location>
</feature>
<evidence type="ECO:0000256" key="14">
    <source>
        <dbReference type="SAM" id="Coils"/>
    </source>
</evidence>
<feature type="compositionally biased region" description="Acidic residues" evidence="15">
    <location>
        <begin position="802"/>
        <end position="858"/>
    </location>
</feature>
<keyword evidence="18" id="KW-1185">Reference proteome</keyword>
<dbReference type="CDD" id="cd08215">
    <property type="entry name" value="STKc_Nek"/>
    <property type="match status" value="1"/>
</dbReference>
<evidence type="ECO:0000256" key="1">
    <source>
        <dbReference type="ARBA" id="ARBA00001946"/>
    </source>
</evidence>
<dbReference type="InterPro" id="IPR017441">
    <property type="entry name" value="Protein_kinase_ATP_BS"/>
</dbReference>
<sequence>MRVDIPKDNPNMTCQAVPLQAQSMLSNHLDHDPPSRPDATPVLSHRPPPPTRTHHEPPPRSWSTARAQCQRDTGSATSTTISPHDPGARSTNHNPWCGHRGPGSTGDKAKGFRGRGIGMEKRKEKLEREAPCVMCHKIEQVMNNYEVVRQIGEGAFGKAFLVRERGGDRQCVVKQIDLRKMSPREQEASRKEGTLLSEMRHPNIVSFSASFQERGSLYIVMEYCDGGDLMKKINMQRGVSFTEEQILSWFTQICLGLKHIHDRKILHRDVKTQNIFLSNGGMKAKLGDFGIARMLNNTMELARTCVGTPSYISPEICESRPYNNKTDIWSLGCVLYELCTLRHPFEGSSLRQLVSKICRGRYSPVPSRYSYDLRLLVTQLFKVNPRDRPSVSSVLARPFLEKHISKHLDPQVMQQEFSHSMLHQNRAAASRAARTRAAEKVQRRRGAERPGARGPGGPPARPDWRVPLRAETPAYHRPLHQRAAQPATESDVTEQHNQRFKEPVGHYQLYHAQLDVLQRRSEEDVLPPDREQPCEDHAPRPAEPYQLVAAARHEYLQRRLEANQYKLRAEKQLGLRPCTAEHKRRPGGRERDVGRPEHQHTPQDRRQEGQQEYLRQLDVIRQQYHQEMKQMRRRAEAESHSQQKHGTFVVEKAREAGAAGTEQQEAALQDMEAALRQVRDETRALQGHPRDKKGIMFEIPLDDEEKEGVDPLNQTLSFQAGEELKLKDWLEKRRGWSLRTPQTLLDALANMDVHSDYDTETNEGEEAEGHRQWVDAPPTTLLNALSQAELASSTLDSVTTDLEPEAEEEEEKREEETEEKQEEEEEEEEDSDVEMDEERLEPRSDDEDTNFEESEDELREAVADSMNNLFVMEDGSSDGTDGSETVGDDGKEDGEDGSAASAADPQQVVLSEPREPESLSPRRTITRL</sequence>
<evidence type="ECO:0000256" key="13">
    <source>
        <dbReference type="PROSITE-ProRule" id="PRU10141"/>
    </source>
</evidence>
<evidence type="ECO:0000256" key="7">
    <source>
        <dbReference type="ARBA" id="ARBA00022741"/>
    </source>
</evidence>